<dbReference type="InterPro" id="IPR032098">
    <property type="entry name" value="Acyltransf_C"/>
</dbReference>
<dbReference type="InterPro" id="IPR002123">
    <property type="entry name" value="Plipid/glycerol_acylTrfase"/>
</dbReference>
<dbReference type="KEGG" id="mcha:111007956"/>
<dbReference type="GO" id="GO:0016024">
    <property type="term" value="P:CDP-diacylglycerol biosynthetic process"/>
    <property type="evidence" value="ECO:0007669"/>
    <property type="project" value="UniProtKB-UniPathway"/>
</dbReference>
<dbReference type="Pfam" id="PF16076">
    <property type="entry name" value="Acyltransf_C"/>
    <property type="match status" value="1"/>
</dbReference>
<accession>A0A6J1C3M9</accession>
<evidence type="ECO:0000313" key="11">
    <source>
        <dbReference type="RefSeq" id="XP_022136204.1"/>
    </source>
</evidence>
<dbReference type="GeneID" id="111007956"/>
<dbReference type="SUPFAM" id="SSF69593">
    <property type="entry name" value="Glycerol-3-phosphate (1)-acyltransferase"/>
    <property type="match status" value="1"/>
</dbReference>
<evidence type="ECO:0000256" key="6">
    <source>
        <dbReference type="ARBA" id="ARBA00022679"/>
    </source>
</evidence>
<dbReference type="PANTHER" id="PTHR10983:SF74">
    <property type="entry name" value="1-ACYL-SN-GLYCEROL-3-PHOSPHATE ACYLTRANSFERASE 5-RELATED"/>
    <property type="match status" value="1"/>
</dbReference>
<proteinExistence type="inferred from homology"/>
<evidence type="ECO:0000256" key="2">
    <source>
        <dbReference type="ARBA" id="ARBA00004728"/>
    </source>
</evidence>
<dbReference type="CDD" id="cd07990">
    <property type="entry name" value="LPLAT_LCLAT1-like"/>
    <property type="match status" value="1"/>
</dbReference>
<evidence type="ECO:0000256" key="5">
    <source>
        <dbReference type="ARBA" id="ARBA00013211"/>
    </source>
</evidence>
<comment type="catalytic activity">
    <reaction evidence="1">
        <text>a 1-acyl-sn-glycero-3-phosphate + an acyl-CoA = a 1,2-diacyl-sn-glycero-3-phosphate + CoA</text>
        <dbReference type="Rhea" id="RHEA:19709"/>
        <dbReference type="ChEBI" id="CHEBI:57287"/>
        <dbReference type="ChEBI" id="CHEBI:57970"/>
        <dbReference type="ChEBI" id="CHEBI:58342"/>
        <dbReference type="ChEBI" id="CHEBI:58608"/>
        <dbReference type="EC" id="2.3.1.51"/>
    </reaction>
</comment>
<keyword evidence="10" id="KW-1185">Reference proteome</keyword>
<dbReference type="RefSeq" id="XP_022136204.1">
    <property type="nucleotide sequence ID" value="XM_022280512.1"/>
</dbReference>
<keyword evidence="8" id="KW-1133">Transmembrane helix</keyword>
<name>A0A6J1C3M9_MOMCH</name>
<keyword evidence="8" id="KW-0472">Membrane</keyword>
<evidence type="ECO:0000256" key="7">
    <source>
        <dbReference type="ARBA" id="ARBA00023315"/>
    </source>
</evidence>
<dbReference type="EC" id="2.3.1.51" evidence="5"/>
<evidence type="ECO:0000256" key="4">
    <source>
        <dbReference type="ARBA" id="ARBA00008655"/>
    </source>
</evidence>
<dbReference type="GO" id="GO:0003841">
    <property type="term" value="F:1-acylglycerol-3-phosphate O-acyltransferase activity"/>
    <property type="evidence" value="ECO:0007669"/>
    <property type="project" value="UniProtKB-EC"/>
</dbReference>
<keyword evidence="8" id="KW-0812">Transmembrane</keyword>
<reference evidence="11" key="1">
    <citation type="submission" date="2025-08" db="UniProtKB">
        <authorList>
            <consortium name="RefSeq"/>
        </authorList>
    </citation>
    <scope>IDENTIFICATION</scope>
    <source>
        <strain evidence="11">OHB3-1</strain>
    </source>
</reference>
<evidence type="ECO:0000256" key="1">
    <source>
        <dbReference type="ARBA" id="ARBA00001141"/>
    </source>
</evidence>
<sequence length="374" mass="43405">MEVFKPLVKDVETRHHALTPARLLRGLLCLLVLILTAFMMLIYYGFISAIIVRVFSIHYSRKATSFFFGSWLALWPFLFEKINKTKVIFSGEMVPAKERVLLIANHRTEVDWMYLWDLAMRKGQLGYIKYILKSSLMKLPVFGWGFHILEFISVERKWEADESTMRQMLSTFKDYHDPLWLALFPEGTDFTEQKCIRSQKYAAENGLPILRNVLLPKTKGFHACVQDLRKCLDAVYDVTIGYKHRCPSLMDNVFGLEPSEVHIHIQRIPLNNIPTTENEVTNWLMDSFSVKDQLLENFSSQGHFPNEGTEGDLSTIKCFVSIITVMVLITISTYLTFFSSIWFKIYVSLACSYLAFATRFNIRPMPIFSHRKSS</sequence>
<comment type="pathway">
    <text evidence="3">Lipid metabolism.</text>
</comment>
<dbReference type="UniPathway" id="UPA00557">
    <property type="reaction ID" value="UER00613"/>
</dbReference>
<dbReference type="GO" id="GO:0012505">
    <property type="term" value="C:endomembrane system"/>
    <property type="evidence" value="ECO:0007669"/>
    <property type="project" value="TreeGrafter"/>
</dbReference>
<gene>
    <name evidence="11" type="primary">LOC111007956</name>
</gene>
<dbReference type="OrthoDB" id="189226at2759"/>
<evidence type="ECO:0000256" key="8">
    <source>
        <dbReference type="SAM" id="Phobius"/>
    </source>
</evidence>
<organism evidence="10 11">
    <name type="scientific">Momordica charantia</name>
    <name type="common">Bitter gourd</name>
    <name type="synonym">Balsam pear</name>
    <dbReference type="NCBI Taxonomy" id="3673"/>
    <lineage>
        <taxon>Eukaryota</taxon>
        <taxon>Viridiplantae</taxon>
        <taxon>Streptophyta</taxon>
        <taxon>Embryophyta</taxon>
        <taxon>Tracheophyta</taxon>
        <taxon>Spermatophyta</taxon>
        <taxon>Magnoliopsida</taxon>
        <taxon>eudicotyledons</taxon>
        <taxon>Gunneridae</taxon>
        <taxon>Pentapetalae</taxon>
        <taxon>rosids</taxon>
        <taxon>fabids</taxon>
        <taxon>Cucurbitales</taxon>
        <taxon>Cucurbitaceae</taxon>
        <taxon>Momordiceae</taxon>
        <taxon>Momordica</taxon>
    </lineage>
</organism>
<dbReference type="Pfam" id="PF01553">
    <property type="entry name" value="Acyltransferase"/>
    <property type="match status" value="1"/>
</dbReference>
<evidence type="ECO:0000256" key="3">
    <source>
        <dbReference type="ARBA" id="ARBA00005189"/>
    </source>
</evidence>
<keyword evidence="6" id="KW-0808">Transferase</keyword>
<feature type="transmembrane region" description="Helical" evidence="8">
    <location>
        <begin position="318"/>
        <end position="337"/>
    </location>
</feature>
<feature type="domain" description="Phospholipid/glycerol acyltransferase" evidence="9">
    <location>
        <begin position="100"/>
        <end position="222"/>
    </location>
</feature>
<dbReference type="AlphaFoldDB" id="A0A6J1C3M9"/>
<dbReference type="PANTHER" id="PTHR10983">
    <property type="entry name" value="1-ACYLGLYCEROL-3-PHOSPHATE ACYLTRANSFERASE-RELATED"/>
    <property type="match status" value="1"/>
</dbReference>
<comment type="similarity">
    <text evidence="4">Belongs to the 1-acyl-sn-glycerol-3-phosphate acyltransferase family.</text>
</comment>
<feature type="transmembrane region" description="Helical" evidence="8">
    <location>
        <begin position="343"/>
        <end position="362"/>
    </location>
</feature>
<dbReference type="Proteomes" id="UP000504603">
    <property type="component" value="Unplaced"/>
</dbReference>
<feature type="transmembrane region" description="Helical" evidence="8">
    <location>
        <begin position="27"/>
        <end position="51"/>
    </location>
</feature>
<comment type="pathway">
    <text evidence="2">Phospholipid metabolism; CDP-diacylglycerol biosynthesis; CDP-diacylglycerol from sn-glycerol 3-phosphate: step 2/3.</text>
</comment>
<keyword evidence="7 11" id="KW-0012">Acyltransferase</keyword>
<evidence type="ECO:0000259" key="9">
    <source>
        <dbReference type="SMART" id="SM00563"/>
    </source>
</evidence>
<protein>
    <recommendedName>
        <fullName evidence="5">1-acylglycerol-3-phosphate O-acyltransferase</fullName>
        <ecNumber evidence="5">2.3.1.51</ecNumber>
    </recommendedName>
</protein>
<evidence type="ECO:0000313" key="10">
    <source>
        <dbReference type="Proteomes" id="UP000504603"/>
    </source>
</evidence>
<dbReference type="SMART" id="SM00563">
    <property type="entry name" value="PlsC"/>
    <property type="match status" value="1"/>
</dbReference>